<dbReference type="SUPFAM" id="SSF55729">
    <property type="entry name" value="Acyl-CoA N-acyltransferases (Nat)"/>
    <property type="match status" value="1"/>
</dbReference>
<dbReference type="InterPro" id="IPR016181">
    <property type="entry name" value="Acyl_CoA_acyltransferase"/>
</dbReference>
<keyword evidence="3" id="KW-1185">Reference proteome</keyword>
<dbReference type="InterPro" id="IPR000182">
    <property type="entry name" value="GNAT_dom"/>
</dbReference>
<dbReference type="PROSITE" id="PS51186">
    <property type="entry name" value="GNAT"/>
    <property type="match status" value="1"/>
</dbReference>
<dbReference type="PANTHER" id="PTHR43610">
    <property type="entry name" value="BLL6696 PROTEIN"/>
    <property type="match status" value="1"/>
</dbReference>
<dbReference type="Proteomes" id="UP000474296">
    <property type="component" value="Unassembled WGS sequence"/>
</dbReference>
<dbReference type="EMBL" id="JAABOQ010000002">
    <property type="protein sequence ID" value="NER16465.1"/>
    <property type="molecule type" value="Genomic_DNA"/>
</dbReference>
<keyword evidence="2" id="KW-0808">Transferase</keyword>
<evidence type="ECO:0000313" key="3">
    <source>
        <dbReference type="Proteomes" id="UP000474296"/>
    </source>
</evidence>
<dbReference type="RefSeq" id="WP_164029739.1">
    <property type="nucleotide sequence ID" value="NZ_JAABOQ010000002.1"/>
</dbReference>
<evidence type="ECO:0000259" key="1">
    <source>
        <dbReference type="PROSITE" id="PS51186"/>
    </source>
</evidence>
<comment type="caution">
    <text evidence="2">The sequence shown here is derived from an EMBL/GenBank/DDBJ whole genome shotgun (WGS) entry which is preliminary data.</text>
</comment>
<sequence length="184" mass="20831">MNAFEILEDAVAKLIPLSEPHFALLWPIAKQLDLYEYGPSDISIPEKLTSYLDAAIQQRAIGTSIPFVIEDKRTNEIVGCTRFGLIDTGNKVLHIGWTWIAPAVQGTGLNTHVKHLMLNHAFNQLEFEKVEFRIDERNIRSRKAVQKLGAQLEGILRECVYVKNGFKRSSCCYGILKSEWSARS</sequence>
<reference evidence="2 3" key="1">
    <citation type="submission" date="2020-01" db="EMBL/GenBank/DDBJ databases">
        <title>Spongiivirga citrea KCTC 32990T.</title>
        <authorList>
            <person name="Wang G."/>
        </authorList>
    </citation>
    <scope>NUCLEOTIDE SEQUENCE [LARGE SCALE GENOMIC DNA]</scope>
    <source>
        <strain evidence="2 3">KCTC 32990</strain>
    </source>
</reference>
<protein>
    <submittedName>
        <fullName evidence="2">GNAT family N-acetyltransferase</fullName>
    </submittedName>
</protein>
<feature type="domain" description="N-acetyltransferase" evidence="1">
    <location>
        <begin position="12"/>
        <end position="169"/>
    </location>
</feature>
<accession>A0A6M0CF46</accession>
<dbReference type="Gene3D" id="3.40.630.30">
    <property type="match status" value="1"/>
</dbReference>
<evidence type="ECO:0000313" key="2">
    <source>
        <dbReference type="EMBL" id="NER16465.1"/>
    </source>
</evidence>
<gene>
    <name evidence="2" type="ORF">GWK10_04545</name>
</gene>
<dbReference type="GO" id="GO:0016747">
    <property type="term" value="F:acyltransferase activity, transferring groups other than amino-acyl groups"/>
    <property type="evidence" value="ECO:0007669"/>
    <property type="project" value="InterPro"/>
</dbReference>
<dbReference type="Pfam" id="PF13302">
    <property type="entry name" value="Acetyltransf_3"/>
    <property type="match status" value="1"/>
</dbReference>
<organism evidence="2 3">
    <name type="scientific">Spongiivirga citrea</name>
    <dbReference type="NCBI Taxonomy" id="1481457"/>
    <lineage>
        <taxon>Bacteria</taxon>
        <taxon>Pseudomonadati</taxon>
        <taxon>Bacteroidota</taxon>
        <taxon>Flavobacteriia</taxon>
        <taxon>Flavobacteriales</taxon>
        <taxon>Flavobacteriaceae</taxon>
        <taxon>Spongiivirga</taxon>
    </lineage>
</organism>
<dbReference type="PANTHER" id="PTHR43610:SF1">
    <property type="entry name" value="N-ACETYLTRANSFERASE DOMAIN-CONTAINING PROTEIN"/>
    <property type="match status" value="1"/>
</dbReference>
<dbReference type="AlphaFoldDB" id="A0A6M0CF46"/>
<proteinExistence type="predicted"/>
<name>A0A6M0CF46_9FLAO</name>